<proteinExistence type="predicted"/>
<gene>
    <name evidence="1" type="ORF">A3Q41_04974</name>
</gene>
<name>A0A143QTC6_RHOFA</name>
<keyword evidence="2" id="KW-1185">Reference proteome</keyword>
<dbReference type="OrthoDB" id="4465252at2"/>
<dbReference type="KEGG" id="rhs:A3Q41_04974"/>
<evidence type="ECO:0000313" key="2">
    <source>
        <dbReference type="Proteomes" id="UP000076038"/>
    </source>
</evidence>
<accession>A0A143QTC6</accession>
<organism evidence="1 2">
    <name type="scientific">Rhodococcoides fascians</name>
    <name type="common">Rhodococcus fascians</name>
    <dbReference type="NCBI Taxonomy" id="1828"/>
    <lineage>
        <taxon>Bacteria</taxon>
        <taxon>Bacillati</taxon>
        <taxon>Actinomycetota</taxon>
        <taxon>Actinomycetes</taxon>
        <taxon>Mycobacteriales</taxon>
        <taxon>Nocardiaceae</taxon>
        <taxon>Rhodococcoides</taxon>
    </lineage>
</organism>
<reference evidence="1 2" key="1">
    <citation type="journal article" date="2016" name="Genome Announc.">
        <title>Complete Genome and Plasmid Sequences for Rhodococcus fascians D188 and Draft Sequences for Rhodococcus Isolates PBTS 1 and PBTS 2.</title>
        <authorList>
            <person name="Stamler R.A."/>
            <person name="Vereecke D."/>
            <person name="Zhang Y."/>
            <person name="Schilkey F."/>
            <person name="Devitt N."/>
            <person name="Randall J.J."/>
        </authorList>
    </citation>
    <scope>NUCLEOTIDE SEQUENCE [LARGE SCALE GENOMIC DNA]</scope>
    <source>
        <strain evidence="1 2">PBTS2</strain>
        <plasmid evidence="1">unnamed1</plasmid>
    </source>
</reference>
<protein>
    <submittedName>
        <fullName evidence="1">Uncharacterized protein</fullName>
    </submittedName>
</protein>
<geneLocation type="plasmid" evidence="1 2">
    <name>unnamed1</name>
</geneLocation>
<evidence type="ECO:0000313" key="1">
    <source>
        <dbReference type="EMBL" id="AMY26229.1"/>
    </source>
</evidence>
<dbReference type="AlphaFoldDB" id="A0A143QTC6"/>
<sequence>MITWTVTTRPDRRPETITAAGAEPSLGAAKRAAADAVRYALLDAQAHADASPTNTPPTYLVTIDGACALIVSLGFCRPANYTGVLDNLERFDSTATHPLYL</sequence>
<dbReference type="EMBL" id="CP015221">
    <property type="protein sequence ID" value="AMY26229.1"/>
    <property type="molecule type" value="Genomic_DNA"/>
</dbReference>
<dbReference type="RefSeq" id="WP_063217020.1">
    <property type="nucleotide sequence ID" value="NZ_CP015221.1"/>
</dbReference>
<reference evidence="2" key="2">
    <citation type="submission" date="2016-04" db="EMBL/GenBank/DDBJ databases">
        <title>Complete Genome and Plasmid Sequences for Rhodococcus fascians D188 and Draft Sequences for Rhodococcus spp. Isolates PBTS 1 and PBTS 2.</title>
        <authorList>
            <person name="Stamer R."/>
            <person name="Vereecke D."/>
            <person name="Zhang Y."/>
            <person name="Schilkey F."/>
            <person name="Devitt N."/>
            <person name="Randall J."/>
        </authorList>
    </citation>
    <scope>NUCLEOTIDE SEQUENCE [LARGE SCALE GENOMIC DNA]</scope>
    <source>
        <strain evidence="2">PBTS2</strain>
        <plasmid evidence="2">unnamed1</plasmid>
    </source>
</reference>
<dbReference type="PATRIC" id="fig|1653479.3.peg.5042"/>
<keyword evidence="1" id="KW-0614">Plasmid</keyword>
<dbReference type="Proteomes" id="UP000076038">
    <property type="component" value="Plasmid unnamed1"/>
</dbReference>